<proteinExistence type="predicted"/>
<dbReference type="RefSeq" id="WP_380075669.1">
    <property type="nucleotide sequence ID" value="NZ_JBHRZF010000013.1"/>
</dbReference>
<sequence>MKKLLPLLLWFSLVSCQQRTADLAGKLLFTASGTFDAQADTRRREGKGIRSVEWRSRPPVPASTVRVVYDSDARTLAWQMTLQHPAFTPEDLKGSAPQAVNTYRGRGTLFTQGKLKGVLLVGTGPQEYTLLTRGYAEQQDSAYLTAFNGLP</sequence>
<dbReference type="EMBL" id="JBHRZF010000013">
    <property type="protein sequence ID" value="MFC3859507.1"/>
    <property type="molecule type" value="Genomic_DNA"/>
</dbReference>
<evidence type="ECO:0000313" key="2">
    <source>
        <dbReference type="Proteomes" id="UP001595748"/>
    </source>
</evidence>
<keyword evidence="2" id="KW-1185">Reference proteome</keyword>
<accession>A0ABV8A1H8</accession>
<dbReference type="PROSITE" id="PS51257">
    <property type="entry name" value="PROKAR_LIPOPROTEIN"/>
    <property type="match status" value="1"/>
</dbReference>
<gene>
    <name evidence="1" type="ORF">ACFOPQ_01795</name>
</gene>
<name>A0ABV8A1H8_9DEIO</name>
<reference evidence="2" key="1">
    <citation type="journal article" date="2019" name="Int. J. Syst. Evol. Microbiol.">
        <title>The Global Catalogue of Microorganisms (GCM) 10K type strain sequencing project: providing services to taxonomists for standard genome sequencing and annotation.</title>
        <authorList>
            <consortium name="The Broad Institute Genomics Platform"/>
            <consortium name="The Broad Institute Genome Sequencing Center for Infectious Disease"/>
            <person name="Wu L."/>
            <person name="Ma J."/>
        </authorList>
    </citation>
    <scope>NUCLEOTIDE SEQUENCE [LARGE SCALE GENOMIC DNA]</scope>
    <source>
        <strain evidence="2">CCTCC AB 2013263</strain>
    </source>
</reference>
<organism evidence="1 2">
    <name type="scientific">Deinococcus antarcticus</name>
    <dbReference type="NCBI Taxonomy" id="1298767"/>
    <lineage>
        <taxon>Bacteria</taxon>
        <taxon>Thermotogati</taxon>
        <taxon>Deinococcota</taxon>
        <taxon>Deinococci</taxon>
        <taxon>Deinococcales</taxon>
        <taxon>Deinococcaceae</taxon>
        <taxon>Deinococcus</taxon>
    </lineage>
</organism>
<evidence type="ECO:0000313" key="1">
    <source>
        <dbReference type="EMBL" id="MFC3859507.1"/>
    </source>
</evidence>
<protein>
    <submittedName>
        <fullName evidence="1">Uncharacterized protein</fullName>
    </submittedName>
</protein>
<dbReference type="Proteomes" id="UP001595748">
    <property type="component" value="Unassembled WGS sequence"/>
</dbReference>
<comment type="caution">
    <text evidence="1">The sequence shown here is derived from an EMBL/GenBank/DDBJ whole genome shotgun (WGS) entry which is preliminary data.</text>
</comment>